<evidence type="ECO:0000313" key="5">
    <source>
        <dbReference type="EMBL" id="MDT2760457.1"/>
    </source>
</evidence>
<keyword evidence="1" id="KW-0472">Membrane</keyword>
<evidence type="ECO:0000256" key="1">
    <source>
        <dbReference type="SAM" id="Phobius"/>
    </source>
</evidence>
<dbReference type="Proteomes" id="UP001181046">
    <property type="component" value="Unassembled WGS sequence"/>
</dbReference>
<evidence type="ECO:0000259" key="4">
    <source>
        <dbReference type="Pfam" id="PF11797"/>
    </source>
</evidence>
<dbReference type="RefSeq" id="WP_311830416.1">
    <property type="nucleotide sequence ID" value="NZ_JARQAJ010000008.1"/>
</dbReference>
<feature type="signal peptide" evidence="2">
    <location>
        <begin position="1"/>
        <end position="24"/>
    </location>
</feature>
<dbReference type="Pfam" id="PF11797">
    <property type="entry name" value="WxLIP_HBD"/>
    <property type="match status" value="1"/>
</dbReference>
<comment type="caution">
    <text evidence="5">The sequence shown here is derived from an EMBL/GenBank/DDBJ whole genome shotgun (WGS) entry which is preliminary data.</text>
</comment>
<evidence type="ECO:0000259" key="3">
    <source>
        <dbReference type="Pfam" id="PF06030"/>
    </source>
</evidence>
<keyword evidence="2" id="KW-0732">Signal</keyword>
<feature type="chain" id="PRO_5046904691" evidence="2">
    <location>
        <begin position="25"/>
        <end position="359"/>
    </location>
</feature>
<gene>
    <name evidence="5" type="ORF">P7H27_11860</name>
</gene>
<evidence type="ECO:0000256" key="2">
    <source>
        <dbReference type="SAM" id="SignalP"/>
    </source>
</evidence>
<feature type="transmembrane region" description="Helical" evidence="1">
    <location>
        <begin position="322"/>
        <end position="345"/>
    </location>
</feature>
<dbReference type="InterPro" id="IPR010317">
    <property type="entry name" value="WxLIP_PGBD"/>
</dbReference>
<dbReference type="EMBL" id="JARQAJ010000008">
    <property type="protein sequence ID" value="MDT2760457.1"/>
    <property type="molecule type" value="Genomic_DNA"/>
</dbReference>
<evidence type="ECO:0000313" key="6">
    <source>
        <dbReference type="Proteomes" id="UP001181046"/>
    </source>
</evidence>
<keyword evidence="1" id="KW-1133">Transmembrane helix</keyword>
<keyword evidence="1" id="KW-0812">Transmembrane</keyword>
<feature type="domain" description="WxL Interacting Protein peptidoglycan binding" evidence="3">
    <location>
        <begin position="29"/>
        <end position="147"/>
    </location>
</feature>
<organism evidence="5 6">
    <name type="scientific">Enterococcus xiangfangensis</name>
    <dbReference type="NCBI Taxonomy" id="1296537"/>
    <lineage>
        <taxon>Bacteria</taxon>
        <taxon>Bacillati</taxon>
        <taxon>Bacillota</taxon>
        <taxon>Bacilli</taxon>
        <taxon>Lactobacillales</taxon>
        <taxon>Enterococcaceae</taxon>
        <taxon>Enterococcus</taxon>
    </lineage>
</organism>
<sequence>MKKIFVLLLALISGLVIYPSVSQAGEFNFAVNPVIPENQVDKSVSYFDLLLGENQKQELQVALRNDTEQAVVVDVDLANATTNTNGVVEYSPNKIPADPSLKHQLSDIAEAPKSITVPANGQTELKINLTMPDESFSGVIAGGITLSQHKEAEKEESQAAGVSIKNEFSYVIGLVVRENEQTVEPNLLLNDVRPDQLNARNVIVSSLQNDQPTYINQVAIDGIVTKQGNSKALYKVNQSGMQIAPNSSFAFPLPLNGEKLEAGRYHMKLTVYGNKNEKGKYEQKVGEKFDHRWVLEKDFVVSEKTADKLNKQDVTIKEENNWWIYLLIGIILLLLVLIVLLLIFLRKKKEEDNEKEKNS</sequence>
<feature type="domain" description="WxL Interacting Protein host binding" evidence="4">
    <location>
        <begin position="161"/>
        <end position="311"/>
    </location>
</feature>
<reference evidence="5" key="1">
    <citation type="submission" date="2023-03" db="EMBL/GenBank/DDBJ databases">
        <authorList>
            <person name="Shen W."/>
            <person name="Cai J."/>
        </authorList>
    </citation>
    <scope>NUCLEOTIDE SEQUENCE</scope>
    <source>
        <strain evidence="5">P66-3</strain>
    </source>
</reference>
<protein>
    <submittedName>
        <fullName evidence="5">DUF916 and DUF3324 domain-containing protein</fullName>
    </submittedName>
</protein>
<accession>A0ABU3FCP7</accession>
<dbReference type="Pfam" id="PF06030">
    <property type="entry name" value="WxLIP_PGBD"/>
    <property type="match status" value="1"/>
</dbReference>
<keyword evidence="6" id="KW-1185">Reference proteome</keyword>
<proteinExistence type="predicted"/>
<dbReference type="InterPro" id="IPR021759">
    <property type="entry name" value="WxLIP_HBD"/>
</dbReference>
<name>A0ABU3FCP7_9ENTE</name>